<organism evidence="1 2">
    <name type="scientific">Botryobasidium botryosum (strain FD-172 SS1)</name>
    <dbReference type="NCBI Taxonomy" id="930990"/>
    <lineage>
        <taxon>Eukaryota</taxon>
        <taxon>Fungi</taxon>
        <taxon>Dikarya</taxon>
        <taxon>Basidiomycota</taxon>
        <taxon>Agaricomycotina</taxon>
        <taxon>Agaricomycetes</taxon>
        <taxon>Cantharellales</taxon>
        <taxon>Botryobasidiaceae</taxon>
        <taxon>Botryobasidium</taxon>
    </lineage>
</organism>
<evidence type="ECO:0000313" key="2">
    <source>
        <dbReference type="Proteomes" id="UP000027195"/>
    </source>
</evidence>
<dbReference type="AlphaFoldDB" id="A0A067MHF4"/>
<accession>A0A067MHF4</accession>
<dbReference type="EMBL" id="KL198062">
    <property type="protein sequence ID" value="KDQ10986.1"/>
    <property type="molecule type" value="Genomic_DNA"/>
</dbReference>
<name>A0A067MHF4_BOTB1</name>
<proteinExistence type="predicted"/>
<dbReference type="HOGENOM" id="CLU_2811993_0_0_1"/>
<dbReference type="Proteomes" id="UP000027195">
    <property type="component" value="Unassembled WGS sequence"/>
</dbReference>
<sequence>MKVNTDTRTGKALVVIGRLGHDVDNLKGAGHIITQGLPQSLQSWRDMDTLGEPEWYQPWELSLVAIL</sequence>
<keyword evidence="2" id="KW-1185">Reference proteome</keyword>
<evidence type="ECO:0000313" key="1">
    <source>
        <dbReference type="EMBL" id="KDQ10986.1"/>
    </source>
</evidence>
<reference evidence="2" key="1">
    <citation type="journal article" date="2014" name="Proc. Natl. Acad. Sci. U.S.A.">
        <title>Extensive sampling of basidiomycete genomes demonstrates inadequacy of the white-rot/brown-rot paradigm for wood decay fungi.</title>
        <authorList>
            <person name="Riley R."/>
            <person name="Salamov A.A."/>
            <person name="Brown D.W."/>
            <person name="Nagy L.G."/>
            <person name="Floudas D."/>
            <person name="Held B.W."/>
            <person name="Levasseur A."/>
            <person name="Lombard V."/>
            <person name="Morin E."/>
            <person name="Otillar R."/>
            <person name="Lindquist E.A."/>
            <person name="Sun H."/>
            <person name="LaButti K.M."/>
            <person name="Schmutz J."/>
            <person name="Jabbour D."/>
            <person name="Luo H."/>
            <person name="Baker S.E."/>
            <person name="Pisabarro A.G."/>
            <person name="Walton J.D."/>
            <person name="Blanchette R.A."/>
            <person name="Henrissat B."/>
            <person name="Martin F."/>
            <person name="Cullen D."/>
            <person name="Hibbett D.S."/>
            <person name="Grigoriev I.V."/>
        </authorList>
    </citation>
    <scope>NUCLEOTIDE SEQUENCE [LARGE SCALE GENOMIC DNA]</scope>
    <source>
        <strain evidence="2">FD-172 SS1</strain>
    </source>
</reference>
<gene>
    <name evidence="1" type="ORF">BOTBODRAFT_469579</name>
</gene>
<protein>
    <submittedName>
        <fullName evidence="1">Uncharacterized protein</fullName>
    </submittedName>
</protein>
<dbReference type="InParanoid" id="A0A067MHF4"/>